<comment type="caution">
    <text evidence="1">The sequence shown here is derived from an EMBL/GenBank/DDBJ whole genome shotgun (WGS) entry which is preliminary data.</text>
</comment>
<dbReference type="AlphaFoldDB" id="A0AAV5TIY8"/>
<evidence type="ECO:0000313" key="1">
    <source>
        <dbReference type="EMBL" id="GMS94223.1"/>
    </source>
</evidence>
<reference evidence="1" key="1">
    <citation type="submission" date="2023-10" db="EMBL/GenBank/DDBJ databases">
        <title>Genome assembly of Pristionchus species.</title>
        <authorList>
            <person name="Yoshida K."/>
            <person name="Sommer R.J."/>
        </authorList>
    </citation>
    <scope>NUCLEOTIDE SEQUENCE</scope>
    <source>
        <strain evidence="1">RS0144</strain>
    </source>
</reference>
<feature type="non-terminal residue" evidence="1">
    <location>
        <position position="1"/>
    </location>
</feature>
<protein>
    <submittedName>
        <fullName evidence="1">Uncharacterized protein</fullName>
    </submittedName>
</protein>
<dbReference type="EMBL" id="BTSX01000004">
    <property type="protein sequence ID" value="GMS94223.1"/>
    <property type="molecule type" value="Genomic_DNA"/>
</dbReference>
<name>A0AAV5TIY8_9BILA</name>
<accession>A0AAV5TIY8</accession>
<dbReference type="Proteomes" id="UP001432027">
    <property type="component" value="Unassembled WGS sequence"/>
</dbReference>
<gene>
    <name evidence="1" type="ORF">PENTCL1PPCAC_16398</name>
</gene>
<keyword evidence="2" id="KW-1185">Reference proteome</keyword>
<sequence>SCRRLISEDVTMGYASDNCYAQSLVYPQYVKVGSAQICPGLPLSGELVSRQFVVSVILPNGTYRTFGNDKDGMPPDSLLPFYSSLVERRCSMSQFILPPAPGSQRMMRTRAYVLRFQWIRLLLLHTRTWFHSKSSPSRRVLPHMLSGCIRTRAETILDKIQSRA</sequence>
<evidence type="ECO:0000313" key="2">
    <source>
        <dbReference type="Proteomes" id="UP001432027"/>
    </source>
</evidence>
<organism evidence="1 2">
    <name type="scientific">Pristionchus entomophagus</name>
    <dbReference type="NCBI Taxonomy" id="358040"/>
    <lineage>
        <taxon>Eukaryota</taxon>
        <taxon>Metazoa</taxon>
        <taxon>Ecdysozoa</taxon>
        <taxon>Nematoda</taxon>
        <taxon>Chromadorea</taxon>
        <taxon>Rhabditida</taxon>
        <taxon>Rhabditina</taxon>
        <taxon>Diplogasteromorpha</taxon>
        <taxon>Diplogasteroidea</taxon>
        <taxon>Neodiplogasteridae</taxon>
        <taxon>Pristionchus</taxon>
    </lineage>
</organism>
<proteinExistence type="predicted"/>